<feature type="domain" description="Calcineurin-like phosphoesterase" evidence="3">
    <location>
        <begin position="176"/>
        <end position="243"/>
    </location>
</feature>
<dbReference type="SUPFAM" id="SSF56300">
    <property type="entry name" value="Metallo-dependent phosphatases"/>
    <property type="match status" value="1"/>
</dbReference>
<dbReference type="Pfam" id="PF00149">
    <property type="entry name" value="Metallophos"/>
    <property type="match status" value="1"/>
</dbReference>
<dbReference type="InterPro" id="IPR029052">
    <property type="entry name" value="Metallo-depent_PP-like"/>
</dbReference>
<dbReference type="Proteomes" id="UP000799439">
    <property type="component" value="Unassembled WGS sequence"/>
</dbReference>
<dbReference type="InterPro" id="IPR050126">
    <property type="entry name" value="Ap4A_hydrolase"/>
</dbReference>
<dbReference type="EMBL" id="ML996081">
    <property type="protein sequence ID" value="KAF2156721.1"/>
    <property type="molecule type" value="Genomic_DNA"/>
</dbReference>
<comment type="caution">
    <text evidence="4">The sequence shown here is derived from an EMBL/GenBank/DDBJ whole genome shotgun (WGS) entry which is preliminary data.</text>
</comment>
<dbReference type="GO" id="GO:0005737">
    <property type="term" value="C:cytoplasm"/>
    <property type="evidence" value="ECO:0007669"/>
    <property type="project" value="TreeGrafter"/>
</dbReference>
<dbReference type="OrthoDB" id="10267127at2759"/>
<proteinExistence type="predicted"/>
<feature type="region of interest" description="Disordered" evidence="1">
    <location>
        <begin position="1"/>
        <end position="25"/>
    </location>
</feature>
<dbReference type="GO" id="GO:0000298">
    <property type="term" value="F:endopolyphosphatase activity"/>
    <property type="evidence" value="ECO:0007669"/>
    <property type="project" value="TreeGrafter"/>
</dbReference>
<keyword evidence="5" id="KW-1185">Reference proteome</keyword>
<dbReference type="GO" id="GO:0016791">
    <property type="term" value="F:phosphatase activity"/>
    <property type="evidence" value="ECO:0007669"/>
    <property type="project" value="TreeGrafter"/>
</dbReference>
<sequence length="526" mass="59259">MSSGSWSRSRSKSPSPPPHTASSSAHYFQRPQYFEPLLNRIDNAWLDEKNLVHDDDDDDDDYHRRYGEDDDTHYPDFCDIDNPTPARLLRRLWIRTLRLRRILSLLLLVYFVTLIIRVVWISPWLAEDRFFRPGLDKKNGAFGVHSPAALADIIQTAEIDSRHLPGGENDTDGKKRLVFVGDIHGCIDEFRDLLEAVAFDPATDHLVHTGDVLAKGPDSPGVIDTLINLNASGVRGNWEDRILTASQSLFAQQRIKSVQQIAADAASHHHEPSKETSILAQLRPHHIKYLSRLPLILSIPPPSPPSRHAPKLPKSLPFFSRGSYHIPSPSPHHSLIRKSLKHPLLLVHAGLVPALPLLRQDPQSIMTMRYIHAQTHLPLPGPHPGCVRWPRVWSWYQRRLKRGIRRPSYASLDPAVDGAVERKWSQGWGWYWKHPPEEQRTREGDWMGAVGLGGLGKGKKGGEEERPTVVVYGHNAREGVVVDDWSVGLDGACVQGGRLAGMVLDAWGRRSVVSVKCKNYRTEGEE</sequence>
<evidence type="ECO:0000259" key="3">
    <source>
        <dbReference type="Pfam" id="PF00149"/>
    </source>
</evidence>
<organism evidence="4 5">
    <name type="scientific">Myriangium duriaei CBS 260.36</name>
    <dbReference type="NCBI Taxonomy" id="1168546"/>
    <lineage>
        <taxon>Eukaryota</taxon>
        <taxon>Fungi</taxon>
        <taxon>Dikarya</taxon>
        <taxon>Ascomycota</taxon>
        <taxon>Pezizomycotina</taxon>
        <taxon>Dothideomycetes</taxon>
        <taxon>Dothideomycetidae</taxon>
        <taxon>Myriangiales</taxon>
        <taxon>Myriangiaceae</taxon>
        <taxon>Myriangium</taxon>
    </lineage>
</organism>
<gene>
    <name evidence="4" type="ORF">K461DRAFT_289106</name>
</gene>
<evidence type="ECO:0000256" key="1">
    <source>
        <dbReference type="SAM" id="MobiDB-lite"/>
    </source>
</evidence>
<dbReference type="AlphaFoldDB" id="A0A9P4J7X4"/>
<evidence type="ECO:0000256" key="2">
    <source>
        <dbReference type="SAM" id="Phobius"/>
    </source>
</evidence>
<keyword evidence="2" id="KW-0812">Transmembrane</keyword>
<name>A0A9P4J7X4_9PEZI</name>
<dbReference type="PANTHER" id="PTHR42850">
    <property type="entry name" value="METALLOPHOSPHOESTERASE"/>
    <property type="match status" value="1"/>
</dbReference>
<keyword evidence="2" id="KW-1133">Transmembrane helix</keyword>
<dbReference type="GO" id="GO:0006798">
    <property type="term" value="P:polyphosphate catabolic process"/>
    <property type="evidence" value="ECO:0007669"/>
    <property type="project" value="TreeGrafter"/>
</dbReference>
<dbReference type="PANTHER" id="PTHR42850:SF4">
    <property type="entry name" value="ZINC-DEPENDENT ENDOPOLYPHOSPHATASE"/>
    <property type="match status" value="1"/>
</dbReference>
<accession>A0A9P4J7X4</accession>
<feature type="transmembrane region" description="Helical" evidence="2">
    <location>
        <begin position="102"/>
        <end position="125"/>
    </location>
</feature>
<reference evidence="4" key="1">
    <citation type="journal article" date="2020" name="Stud. Mycol.">
        <title>101 Dothideomycetes genomes: a test case for predicting lifestyles and emergence of pathogens.</title>
        <authorList>
            <person name="Haridas S."/>
            <person name="Albert R."/>
            <person name="Binder M."/>
            <person name="Bloem J."/>
            <person name="Labutti K."/>
            <person name="Salamov A."/>
            <person name="Andreopoulos B."/>
            <person name="Baker S."/>
            <person name="Barry K."/>
            <person name="Bills G."/>
            <person name="Bluhm B."/>
            <person name="Cannon C."/>
            <person name="Castanera R."/>
            <person name="Culley D."/>
            <person name="Daum C."/>
            <person name="Ezra D."/>
            <person name="Gonzalez J."/>
            <person name="Henrissat B."/>
            <person name="Kuo A."/>
            <person name="Liang C."/>
            <person name="Lipzen A."/>
            <person name="Lutzoni F."/>
            <person name="Magnuson J."/>
            <person name="Mondo S."/>
            <person name="Nolan M."/>
            <person name="Ohm R."/>
            <person name="Pangilinan J."/>
            <person name="Park H.-J."/>
            <person name="Ramirez L."/>
            <person name="Alfaro M."/>
            <person name="Sun H."/>
            <person name="Tritt A."/>
            <person name="Yoshinaga Y."/>
            <person name="Zwiers L.-H."/>
            <person name="Turgeon B."/>
            <person name="Goodwin S."/>
            <person name="Spatafora J."/>
            <person name="Crous P."/>
            <person name="Grigoriev I."/>
        </authorList>
    </citation>
    <scope>NUCLEOTIDE SEQUENCE</scope>
    <source>
        <strain evidence="4">CBS 260.36</strain>
    </source>
</reference>
<evidence type="ECO:0000313" key="4">
    <source>
        <dbReference type="EMBL" id="KAF2156721.1"/>
    </source>
</evidence>
<keyword evidence="2" id="KW-0472">Membrane</keyword>
<protein>
    <submittedName>
        <fullName evidence="4">Metallo-dependent phosphatase</fullName>
    </submittedName>
</protein>
<evidence type="ECO:0000313" key="5">
    <source>
        <dbReference type="Proteomes" id="UP000799439"/>
    </source>
</evidence>
<dbReference type="InterPro" id="IPR004843">
    <property type="entry name" value="Calcineurin-like_PHP"/>
</dbReference>
<dbReference type="Gene3D" id="3.60.21.10">
    <property type="match status" value="1"/>
</dbReference>